<keyword evidence="1" id="KW-0808">Transferase</keyword>
<dbReference type="Proteomes" id="UP001143545">
    <property type="component" value="Unassembled WGS sequence"/>
</dbReference>
<dbReference type="InterPro" id="IPR018357">
    <property type="entry name" value="Hexapep_transf_CS"/>
</dbReference>
<protein>
    <recommendedName>
        <fullName evidence="6">Acyltransferase</fullName>
    </recommendedName>
</protein>
<dbReference type="GO" id="GO:0016746">
    <property type="term" value="F:acyltransferase activity"/>
    <property type="evidence" value="ECO:0007669"/>
    <property type="project" value="UniProtKB-KW"/>
</dbReference>
<organism evidence="4 5">
    <name type="scientific">Neptunitalea chrysea</name>
    <dbReference type="NCBI Taxonomy" id="1647581"/>
    <lineage>
        <taxon>Bacteria</taxon>
        <taxon>Pseudomonadati</taxon>
        <taxon>Bacteroidota</taxon>
        <taxon>Flavobacteriia</taxon>
        <taxon>Flavobacteriales</taxon>
        <taxon>Flavobacteriaceae</taxon>
        <taxon>Neptunitalea</taxon>
    </lineage>
</organism>
<keyword evidence="3" id="KW-0012">Acyltransferase</keyword>
<evidence type="ECO:0000256" key="2">
    <source>
        <dbReference type="ARBA" id="ARBA00022737"/>
    </source>
</evidence>
<dbReference type="InterPro" id="IPR001451">
    <property type="entry name" value="Hexapep"/>
</dbReference>
<dbReference type="PANTHER" id="PTHR23416:SF78">
    <property type="entry name" value="LIPOPOLYSACCHARIDE BIOSYNTHESIS O-ACETYL TRANSFERASE WBBJ-RELATED"/>
    <property type="match status" value="1"/>
</dbReference>
<evidence type="ECO:0000313" key="5">
    <source>
        <dbReference type="Proteomes" id="UP001143545"/>
    </source>
</evidence>
<accession>A0A9W6ETI6</accession>
<name>A0A9W6ETI6_9FLAO</name>
<comment type="caution">
    <text evidence="4">The sequence shown here is derived from an EMBL/GenBank/DDBJ whole genome shotgun (WGS) entry which is preliminary data.</text>
</comment>
<evidence type="ECO:0008006" key="6">
    <source>
        <dbReference type="Google" id="ProtNLM"/>
    </source>
</evidence>
<keyword evidence="5" id="KW-1185">Reference proteome</keyword>
<dbReference type="AlphaFoldDB" id="A0A9W6ETI6"/>
<dbReference type="SUPFAM" id="SSF51161">
    <property type="entry name" value="Trimeric LpxA-like enzymes"/>
    <property type="match status" value="1"/>
</dbReference>
<dbReference type="InterPro" id="IPR051159">
    <property type="entry name" value="Hexapeptide_acetyltransf"/>
</dbReference>
<gene>
    <name evidence="4" type="ORF">NBRC110019_10790</name>
</gene>
<evidence type="ECO:0000313" key="4">
    <source>
        <dbReference type="EMBL" id="GLB52040.1"/>
    </source>
</evidence>
<dbReference type="PROSITE" id="PS00101">
    <property type="entry name" value="HEXAPEP_TRANSFERASES"/>
    <property type="match status" value="1"/>
</dbReference>
<sequence length="190" mass="20851">MSLKMKAYIRLKTIIKKVHRLAFSIVFKEVFVGDLGNVSSKIIIKKFTLGKNNLKVHLGKNVTILDYVIIQGSSSLYIDDNSFIGEFSVIGVNKEIKIGKNVMIAQAVSIRDTDHEFRNVTKPMKYQGITTSAIFIEDDVWIGYGAVITKGVKIGKGSIIAANAVVTKDVPEGSIVAGVPARVIKKRVLD</sequence>
<evidence type="ECO:0000256" key="1">
    <source>
        <dbReference type="ARBA" id="ARBA00022679"/>
    </source>
</evidence>
<proteinExistence type="predicted"/>
<dbReference type="InterPro" id="IPR011004">
    <property type="entry name" value="Trimer_LpxA-like_sf"/>
</dbReference>
<keyword evidence="2" id="KW-0677">Repeat</keyword>
<evidence type="ECO:0000256" key="3">
    <source>
        <dbReference type="ARBA" id="ARBA00023315"/>
    </source>
</evidence>
<reference evidence="4" key="1">
    <citation type="submission" date="2022-07" db="EMBL/GenBank/DDBJ databases">
        <title>Taxonomy of Novel Oxalotrophic and Methylotrophic Bacteria.</title>
        <authorList>
            <person name="Sahin N."/>
            <person name="Tani A."/>
        </authorList>
    </citation>
    <scope>NUCLEOTIDE SEQUENCE</scope>
    <source>
        <strain evidence="4">AM327</strain>
    </source>
</reference>
<dbReference type="Pfam" id="PF00132">
    <property type="entry name" value="Hexapep"/>
    <property type="match status" value="1"/>
</dbReference>
<dbReference type="PANTHER" id="PTHR23416">
    <property type="entry name" value="SIALIC ACID SYNTHASE-RELATED"/>
    <property type="match status" value="1"/>
</dbReference>
<dbReference type="CDD" id="cd04647">
    <property type="entry name" value="LbH_MAT_like"/>
    <property type="match status" value="1"/>
</dbReference>
<dbReference type="EMBL" id="BRVP01000006">
    <property type="protein sequence ID" value="GLB52040.1"/>
    <property type="molecule type" value="Genomic_DNA"/>
</dbReference>
<dbReference type="Gene3D" id="2.160.10.10">
    <property type="entry name" value="Hexapeptide repeat proteins"/>
    <property type="match status" value="1"/>
</dbReference>